<dbReference type="HOGENOM" id="CLU_029425_4_3_11"/>
<feature type="coiled-coil region" evidence="1">
    <location>
        <begin position="185"/>
        <end position="233"/>
    </location>
</feature>
<dbReference type="AlphaFoldDB" id="D7BPS4"/>
<dbReference type="Gene3D" id="2.70.70.10">
    <property type="entry name" value="Glucose Permease (Domain IIA)"/>
    <property type="match status" value="1"/>
</dbReference>
<dbReference type="InterPro" id="IPR011055">
    <property type="entry name" value="Dup_hybrid_motif"/>
</dbReference>
<dbReference type="Gene3D" id="6.10.250.3150">
    <property type="match status" value="1"/>
</dbReference>
<dbReference type="Proteomes" id="UP000000376">
    <property type="component" value="Chromosome"/>
</dbReference>
<dbReference type="SUPFAM" id="SSF51261">
    <property type="entry name" value="Duplicated hybrid motif"/>
    <property type="match status" value="1"/>
</dbReference>
<evidence type="ECO:0000313" key="5">
    <source>
        <dbReference type="Proteomes" id="UP000000376"/>
    </source>
</evidence>
<dbReference type="Pfam" id="PF01551">
    <property type="entry name" value="Peptidase_M23"/>
    <property type="match status" value="1"/>
</dbReference>
<name>D7BPS4_ARCHD</name>
<dbReference type="InterPro" id="IPR016047">
    <property type="entry name" value="M23ase_b-sheet_dom"/>
</dbReference>
<keyword evidence="5" id="KW-1185">Reference proteome</keyword>
<evidence type="ECO:0000313" key="4">
    <source>
        <dbReference type="EMBL" id="ADH92923.1"/>
    </source>
</evidence>
<dbReference type="RefSeq" id="WP_013170415.1">
    <property type="nucleotide sequence ID" value="NC_014218.1"/>
</dbReference>
<feature type="coiled-coil region" evidence="1">
    <location>
        <begin position="51"/>
        <end position="106"/>
    </location>
</feature>
<dbReference type="KEGG" id="ahe:Arch_1218"/>
<proteinExistence type="predicted"/>
<evidence type="ECO:0000259" key="3">
    <source>
        <dbReference type="Pfam" id="PF01551"/>
    </source>
</evidence>
<evidence type="ECO:0000256" key="1">
    <source>
        <dbReference type="SAM" id="Coils"/>
    </source>
</evidence>
<dbReference type="PANTHER" id="PTHR21666:SF291">
    <property type="entry name" value="STAGE II SPORULATION PROTEIN Q"/>
    <property type="match status" value="1"/>
</dbReference>
<keyword evidence="1" id="KW-0175">Coiled coil</keyword>
<reference evidence="4 5" key="1">
    <citation type="journal article" date="2010" name="Stand. Genomic Sci.">
        <title>Complete genome sequence of Arcanobacterium haemolyticum type strain (11018).</title>
        <authorList>
            <person name="Yasawong M."/>
            <person name="Teshima H."/>
            <person name="Lapidus A."/>
            <person name="Nolan M."/>
            <person name="Lucas S."/>
            <person name="Glavina Del Rio T."/>
            <person name="Tice H."/>
            <person name="Cheng J."/>
            <person name="Bruce D."/>
            <person name="Detter C."/>
            <person name="Tapia R."/>
            <person name="Han C."/>
            <person name="Goodwin L."/>
            <person name="Pitluck S."/>
            <person name="Liolios K."/>
            <person name="Ivanova N."/>
            <person name="Mavromatis K."/>
            <person name="Mikhailova N."/>
            <person name="Pati A."/>
            <person name="Chen A."/>
            <person name="Palaniappan K."/>
            <person name="Land M."/>
            <person name="Hauser L."/>
            <person name="Chang Y."/>
            <person name="Jeffries C."/>
            <person name="Rohde M."/>
            <person name="Sikorski J."/>
            <person name="Pukall R."/>
            <person name="Goker M."/>
            <person name="Woyke T."/>
            <person name="Bristow J."/>
            <person name="Eisen J."/>
            <person name="Markowitz V."/>
            <person name="Hugenholtz P."/>
            <person name="Kyrpides N."/>
            <person name="Klenk H."/>
        </authorList>
    </citation>
    <scope>NUCLEOTIDE SEQUENCE [LARGE SCALE GENOMIC DNA]</scope>
    <source>
        <strain evidence="5">ATCC 9345 / DSM 20595 / CCUG 17215 / LMG 16163 / NBRC 15585 / NCTC 8452 / 11018</strain>
    </source>
</reference>
<dbReference type="eggNOG" id="COG0739">
    <property type="taxonomic scope" value="Bacteria"/>
</dbReference>
<protein>
    <submittedName>
        <fullName evidence="4">Peptidase M23</fullName>
    </submittedName>
</protein>
<organism evidence="4 5">
    <name type="scientific">Arcanobacterium haemolyticum (strain ATCC 9345 / DSM 20595 / CCM 5947 / CCUG 17215 / LMG 16163 / NBRC 15585 / NCTC 8452 / 11018)</name>
    <dbReference type="NCBI Taxonomy" id="644284"/>
    <lineage>
        <taxon>Bacteria</taxon>
        <taxon>Bacillati</taxon>
        <taxon>Actinomycetota</taxon>
        <taxon>Actinomycetes</taxon>
        <taxon>Actinomycetales</taxon>
        <taxon>Actinomycetaceae</taxon>
        <taxon>Arcanobacterium</taxon>
    </lineage>
</organism>
<gene>
    <name evidence="4" type="ordered locus">Arch_1218</name>
</gene>
<feature type="domain" description="M23ase beta-sheet core" evidence="3">
    <location>
        <begin position="323"/>
        <end position="421"/>
    </location>
</feature>
<dbReference type="GO" id="GO:0004222">
    <property type="term" value="F:metalloendopeptidase activity"/>
    <property type="evidence" value="ECO:0007669"/>
    <property type="project" value="TreeGrafter"/>
</dbReference>
<sequence>MSFRRRSIAFVSAITVVVAGFAFPAWGDERQDLVDKQQQNAAKANEIKSSLEGLDANLQEAFLELEKTRARIPGVEAELAQAENELASAERQAQANTALLSSAQEELRGIAGELSDSSKAAKQTRQTLAEIARATYRGETMPSALDLVMGSASAEEFTNAYRVNAAVTRTQTAALTELSQSVARSKNHQSRQEAVEERVAELKAESDAIVVAKNSAKNEAEARKTELLNLESSITAKQSELEQRKHDVEGSLAQIAQEQQATASRIAAIDEENRRAEAERRRQQKSAPAVTGGGWLNPPIPGPLVVTSPFGMRVYPLGNYRSMHYGVDLSSACGNPQYAAASGTVASTEFDYGGGNIVYVNHGIRNGASYVTAYMHLSAIKVSPGQRLNQGDLIGLTGATGRVTGCHVHFEVWQNGTAINPMGLPGF</sequence>
<dbReference type="STRING" id="644284.Arch_1218"/>
<evidence type="ECO:0000256" key="2">
    <source>
        <dbReference type="SAM" id="MobiDB-lite"/>
    </source>
</evidence>
<dbReference type="CDD" id="cd12797">
    <property type="entry name" value="M23_peptidase"/>
    <property type="match status" value="1"/>
</dbReference>
<dbReference type="EMBL" id="CP002045">
    <property type="protein sequence ID" value="ADH92923.1"/>
    <property type="molecule type" value="Genomic_DNA"/>
</dbReference>
<dbReference type="eggNOG" id="COG1196">
    <property type="taxonomic scope" value="Bacteria"/>
</dbReference>
<dbReference type="PANTHER" id="PTHR21666">
    <property type="entry name" value="PEPTIDASE-RELATED"/>
    <property type="match status" value="1"/>
</dbReference>
<accession>D7BPS4</accession>
<dbReference type="InterPro" id="IPR050570">
    <property type="entry name" value="Cell_wall_metabolism_enzyme"/>
</dbReference>
<feature type="region of interest" description="Disordered" evidence="2">
    <location>
        <begin position="273"/>
        <end position="294"/>
    </location>
</feature>